<dbReference type="Gene3D" id="3.40.190.290">
    <property type="match status" value="1"/>
</dbReference>
<evidence type="ECO:0000256" key="2">
    <source>
        <dbReference type="ARBA" id="ARBA00023015"/>
    </source>
</evidence>
<comment type="similarity">
    <text evidence="1">Belongs to the LysR transcriptional regulatory family.</text>
</comment>
<dbReference type="FunFam" id="1.10.10.10:FF:000001">
    <property type="entry name" value="LysR family transcriptional regulator"/>
    <property type="match status" value="1"/>
</dbReference>
<keyword evidence="3" id="KW-0238">DNA-binding</keyword>
<dbReference type="Proteomes" id="UP000249082">
    <property type="component" value="Unassembled WGS sequence"/>
</dbReference>
<dbReference type="InterPro" id="IPR036390">
    <property type="entry name" value="WH_DNA-bd_sf"/>
</dbReference>
<reference evidence="6 7" key="1">
    <citation type="submission" date="2017-08" db="EMBL/GenBank/DDBJ databases">
        <title>Infants hospitalized years apart are colonized by the same room-sourced microbial strains.</title>
        <authorList>
            <person name="Brooks B."/>
            <person name="Olm M.R."/>
            <person name="Firek B.A."/>
            <person name="Baker R."/>
            <person name="Thomas B.C."/>
            <person name="Morowitz M.J."/>
            <person name="Banfield J.F."/>
        </authorList>
    </citation>
    <scope>NUCLEOTIDE SEQUENCE [LARGE SCALE GENOMIC DNA]</scope>
    <source>
        <strain evidence="6">S2_005_002_R2_33</strain>
    </source>
</reference>
<evidence type="ECO:0000313" key="6">
    <source>
        <dbReference type="EMBL" id="PZQ53297.1"/>
    </source>
</evidence>
<dbReference type="EMBL" id="QFPX01000016">
    <property type="protein sequence ID" value="PZQ53297.1"/>
    <property type="molecule type" value="Genomic_DNA"/>
</dbReference>
<dbReference type="GO" id="GO:0003700">
    <property type="term" value="F:DNA-binding transcription factor activity"/>
    <property type="evidence" value="ECO:0007669"/>
    <property type="project" value="InterPro"/>
</dbReference>
<keyword evidence="2" id="KW-0805">Transcription regulation</keyword>
<evidence type="ECO:0000259" key="5">
    <source>
        <dbReference type="PROSITE" id="PS50931"/>
    </source>
</evidence>
<proteinExistence type="inferred from homology"/>
<dbReference type="InterPro" id="IPR005119">
    <property type="entry name" value="LysR_subst-bd"/>
</dbReference>
<dbReference type="Pfam" id="PF00126">
    <property type="entry name" value="HTH_1"/>
    <property type="match status" value="1"/>
</dbReference>
<organism evidence="6 7">
    <name type="scientific">Novosphingobium pentaromativorans</name>
    <dbReference type="NCBI Taxonomy" id="205844"/>
    <lineage>
        <taxon>Bacteria</taxon>
        <taxon>Pseudomonadati</taxon>
        <taxon>Pseudomonadota</taxon>
        <taxon>Alphaproteobacteria</taxon>
        <taxon>Sphingomonadales</taxon>
        <taxon>Sphingomonadaceae</taxon>
        <taxon>Novosphingobium</taxon>
    </lineage>
</organism>
<dbReference type="PRINTS" id="PR00039">
    <property type="entry name" value="HTHLYSR"/>
</dbReference>
<dbReference type="PANTHER" id="PTHR30537">
    <property type="entry name" value="HTH-TYPE TRANSCRIPTIONAL REGULATOR"/>
    <property type="match status" value="1"/>
</dbReference>
<dbReference type="SUPFAM" id="SSF53850">
    <property type="entry name" value="Periplasmic binding protein-like II"/>
    <property type="match status" value="1"/>
</dbReference>
<dbReference type="GO" id="GO:0043565">
    <property type="term" value="F:sequence-specific DNA binding"/>
    <property type="evidence" value="ECO:0007669"/>
    <property type="project" value="TreeGrafter"/>
</dbReference>
<evidence type="ECO:0000256" key="3">
    <source>
        <dbReference type="ARBA" id="ARBA00023125"/>
    </source>
</evidence>
<dbReference type="InterPro" id="IPR036388">
    <property type="entry name" value="WH-like_DNA-bd_sf"/>
</dbReference>
<dbReference type="AlphaFoldDB" id="A0A2W5Q7B7"/>
<dbReference type="InterPro" id="IPR000847">
    <property type="entry name" value="LysR_HTH_N"/>
</dbReference>
<gene>
    <name evidence="6" type="ORF">DI555_16775</name>
</gene>
<evidence type="ECO:0000256" key="1">
    <source>
        <dbReference type="ARBA" id="ARBA00009437"/>
    </source>
</evidence>
<dbReference type="SUPFAM" id="SSF46785">
    <property type="entry name" value="Winged helix' DNA-binding domain"/>
    <property type="match status" value="1"/>
</dbReference>
<dbReference type="GO" id="GO:0006351">
    <property type="term" value="P:DNA-templated transcription"/>
    <property type="evidence" value="ECO:0007669"/>
    <property type="project" value="TreeGrafter"/>
</dbReference>
<dbReference type="Pfam" id="PF03466">
    <property type="entry name" value="LysR_substrate"/>
    <property type="match status" value="1"/>
</dbReference>
<comment type="caution">
    <text evidence="6">The sequence shown here is derived from an EMBL/GenBank/DDBJ whole genome shotgun (WGS) entry which is preliminary data.</text>
</comment>
<accession>A0A2W5Q7B7</accession>
<evidence type="ECO:0000313" key="7">
    <source>
        <dbReference type="Proteomes" id="UP000249082"/>
    </source>
</evidence>
<evidence type="ECO:0000256" key="4">
    <source>
        <dbReference type="ARBA" id="ARBA00023163"/>
    </source>
</evidence>
<dbReference type="InterPro" id="IPR058163">
    <property type="entry name" value="LysR-type_TF_proteobact-type"/>
</dbReference>
<keyword evidence="4" id="KW-0804">Transcription</keyword>
<protein>
    <submittedName>
        <fullName evidence="6">LysR family transcriptional regulator</fullName>
    </submittedName>
</protein>
<sequence>MAEHLTGISVFVEVARTGGFTSAAEQLDLTKSAVSKAITRLEARLGEKLFHRSTRRLSLTAAGESYLASCTAALDILRDAEAILGSEEGCPSGRLRIDMPYAFGRQVIVPLLARLCRAHPGLQLTLSFTDRIIDPIEEGVDLVIRFGQTRKGAGLMTRTLVELPRHICASPDYLALRGTPASLEALEHHDCIVGLRRGTPQRWAVRSDGEERLLSPPPTHEVEDGAAIIAMAEAGLGLCQMPGPLVRDQLASGALVAVLEDFRGSDVPVQAVWPGVRDASPRLRFLLDRLAEQARAGHFS</sequence>
<dbReference type="PROSITE" id="PS50931">
    <property type="entry name" value="HTH_LYSR"/>
    <property type="match status" value="1"/>
</dbReference>
<name>A0A2W5Q7B7_9SPHN</name>
<dbReference type="Gene3D" id="1.10.10.10">
    <property type="entry name" value="Winged helix-like DNA-binding domain superfamily/Winged helix DNA-binding domain"/>
    <property type="match status" value="1"/>
</dbReference>
<dbReference type="PANTHER" id="PTHR30537:SF72">
    <property type="entry name" value="LYSR FAMILY TRANSCRIPTIONAL REGULATOR"/>
    <property type="match status" value="1"/>
</dbReference>
<feature type="domain" description="HTH lysR-type" evidence="5">
    <location>
        <begin position="5"/>
        <end position="60"/>
    </location>
</feature>